<accession>A0A498JYT4</accession>
<proteinExistence type="predicted"/>
<gene>
    <name evidence="1" type="ORF">DVH24_011279</name>
</gene>
<dbReference type="AlphaFoldDB" id="A0A498JYT4"/>
<name>A0A498JYT4_MALDO</name>
<evidence type="ECO:0000313" key="2">
    <source>
        <dbReference type="Proteomes" id="UP000290289"/>
    </source>
</evidence>
<evidence type="ECO:0000313" key="1">
    <source>
        <dbReference type="EMBL" id="RXH98954.1"/>
    </source>
</evidence>
<reference evidence="1 2" key="1">
    <citation type="submission" date="2018-10" db="EMBL/GenBank/DDBJ databases">
        <title>A high-quality apple genome assembly.</title>
        <authorList>
            <person name="Hu J."/>
        </authorList>
    </citation>
    <scope>NUCLEOTIDE SEQUENCE [LARGE SCALE GENOMIC DNA]</scope>
    <source>
        <strain evidence="2">cv. HFTH1</strain>
        <tissue evidence="1">Young leaf</tissue>
    </source>
</reference>
<protein>
    <submittedName>
        <fullName evidence="1">Uncharacterized protein</fullName>
    </submittedName>
</protein>
<sequence>MKPRKRKDTGVHCRRNWSKECNPDETKENSRIKPIEIIENIEQKANLIIAAITIDTEEIIITGGNENAKRIMEVEGNRNDC</sequence>
<dbReference type="Proteomes" id="UP000290289">
    <property type="component" value="Chromosome 5"/>
</dbReference>
<dbReference type="EMBL" id="RDQH01000331">
    <property type="protein sequence ID" value="RXH98954.1"/>
    <property type="molecule type" value="Genomic_DNA"/>
</dbReference>
<keyword evidence="2" id="KW-1185">Reference proteome</keyword>
<organism evidence="1 2">
    <name type="scientific">Malus domestica</name>
    <name type="common">Apple</name>
    <name type="synonym">Pyrus malus</name>
    <dbReference type="NCBI Taxonomy" id="3750"/>
    <lineage>
        <taxon>Eukaryota</taxon>
        <taxon>Viridiplantae</taxon>
        <taxon>Streptophyta</taxon>
        <taxon>Embryophyta</taxon>
        <taxon>Tracheophyta</taxon>
        <taxon>Spermatophyta</taxon>
        <taxon>Magnoliopsida</taxon>
        <taxon>eudicotyledons</taxon>
        <taxon>Gunneridae</taxon>
        <taxon>Pentapetalae</taxon>
        <taxon>rosids</taxon>
        <taxon>fabids</taxon>
        <taxon>Rosales</taxon>
        <taxon>Rosaceae</taxon>
        <taxon>Amygdaloideae</taxon>
        <taxon>Maleae</taxon>
        <taxon>Malus</taxon>
    </lineage>
</organism>
<comment type="caution">
    <text evidence="1">The sequence shown here is derived from an EMBL/GenBank/DDBJ whole genome shotgun (WGS) entry which is preliminary data.</text>
</comment>